<dbReference type="InParanoid" id="A0A6P8INF1"/>
<name>A0A6P8INF1_ACTTE</name>
<dbReference type="RefSeq" id="XP_031568394.1">
    <property type="nucleotide sequence ID" value="XM_031712534.1"/>
</dbReference>
<evidence type="ECO:0000256" key="2">
    <source>
        <dbReference type="ARBA" id="ARBA00022741"/>
    </source>
</evidence>
<dbReference type="GeneID" id="116303085"/>
<dbReference type="InterPro" id="IPR005225">
    <property type="entry name" value="Small_GTP-bd"/>
</dbReference>
<dbReference type="AlphaFoldDB" id="A0A6P8INF1"/>
<dbReference type="GO" id="GO:0003924">
    <property type="term" value="F:GTPase activity"/>
    <property type="evidence" value="ECO:0007669"/>
    <property type="project" value="InterPro"/>
</dbReference>
<keyword evidence="2" id="KW-0547">Nucleotide-binding</keyword>
<protein>
    <submittedName>
        <fullName evidence="4">Ras-related protein Rab-24-like isoform X1</fullName>
    </submittedName>
</protein>
<proteinExistence type="inferred from homology"/>
<dbReference type="PROSITE" id="PS51421">
    <property type="entry name" value="RAS"/>
    <property type="match status" value="1"/>
</dbReference>
<evidence type="ECO:0000256" key="1">
    <source>
        <dbReference type="ARBA" id="ARBA00006270"/>
    </source>
</evidence>
<dbReference type="SUPFAM" id="SSF52540">
    <property type="entry name" value="P-loop containing nucleoside triphosphate hydrolases"/>
    <property type="match status" value="1"/>
</dbReference>
<comment type="similarity">
    <text evidence="1">Belongs to the small GTPase superfamily. Rab family.</text>
</comment>
<dbReference type="PRINTS" id="PR00449">
    <property type="entry name" value="RASTRNSFRMNG"/>
</dbReference>
<evidence type="ECO:0000313" key="4">
    <source>
        <dbReference type="RefSeq" id="XP_031568394.1"/>
    </source>
</evidence>
<accession>A0A6P8INF1</accession>
<keyword evidence="3" id="KW-1185">Reference proteome</keyword>
<dbReference type="SMART" id="SM00173">
    <property type="entry name" value="RAS"/>
    <property type="match status" value="1"/>
</dbReference>
<dbReference type="InterPro" id="IPR027417">
    <property type="entry name" value="P-loop_NTPase"/>
</dbReference>
<dbReference type="Pfam" id="PF00071">
    <property type="entry name" value="Ras"/>
    <property type="match status" value="1"/>
</dbReference>
<dbReference type="InterPro" id="IPR001806">
    <property type="entry name" value="Small_GTPase"/>
</dbReference>
<dbReference type="Gene3D" id="3.40.50.300">
    <property type="entry name" value="P-loop containing nucleotide triphosphate hydrolases"/>
    <property type="match status" value="1"/>
</dbReference>
<dbReference type="KEGG" id="aten:116303085"/>
<gene>
    <name evidence="4" type="primary">LOC116303085</name>
</gene>
<reference evidence="4" key="1">
    <citation type="submission" date="2025-08" db="UniProtKB">
        <authorList>
            <consortium name="RefSeq"/>
        </authorList>
    </citation>
    <scope>IDENTIFICATION</scope>
    <source>
        <tissue evidence="4">Tentacle</tissue>
    </source>
</reference>
<dbReference type="SMART" id="SM00176">
    <property type="entry name" value="RAN"/>
    <property type="match status" value="1"/>
</dbReference>
<dbReference type="OrthoDB" id="25896at2759"/>
<dbReference type="SMART" id="SM00175">
    <property type="entry name" value="RAB"/>
    <property type="match status" value="1"/>
</dbReference>
<dbReference type="FunFam" id="3.40.50.300:FF:001204">
    <property type="entry name" value="Small GTP-binding protein, putative"/>
    <property type="match status" value="1"/>
</dbReference>
<evidence type="ECO:0000313" key="3">
    <source>
        <dbReference type="Proteomes" id="UP000515163"/>
    </source>
</evidence>
<dbReference type="SMART" id="SM00174">
    <property type="entry name" value="RHO"/>
    <property type="match status" value="1"/>
</dbReference>
<dbReference type="PROSITE" id="PS51419">
    <property type="entry name" value="RAB"/>
    <property type="match status" value="1"/>
</dbReference>
<dbReference type="NCBIfam" id="TIGR00231">
    <property type="entry name" value="small_GTP"/>
    <property type="match status" value="1"/>
</dbReference>
<dbReference type="PANTHER" id="PTHR47978">
    <property type="match status" value="1"/>
</dbReference>
<sequence length="229" mass="26086">MTEARSELKIVLLGKENGGKSCLVVRYLHKRYNPENVSTTIGAGYGSHRVIVDGKTVVLGIWDTAGSERYNAMARVYYRNAKAAVVCYDLTDDTSFERAKFWINELRKYEEGCKVYLCGTKLDLVQDDPSCRKIYSEMAENLGLEIGSKTFETSSKTGENVEEFFYEIAKDSLMVEAEQETRRDPLGPVKLYTHQMMRPEIELEISEVSANEVFLVDRGKAKNQIKFRC</sequence>
<organism evidence="3 4">
    <name type="scientific">Actinia tenebrosa</name>
    <name type="common">Australian red waratah sea anemone</name>
    <dbReference type="NCBI Taxonomy" id="6105"/>
    <lineage>
        <taxon>Eukaryota</taxon>
        <taxon>Metazoa</taxon>
        <taxon>Cnidaria</taxon>
        <taxon>Anthozoa</taxon>
        <taxon>Hexacorallia</taxon>
        <taxon>Actiniaria</taxon>
        <taxon>Actiniidae</taxon>
        <taxon>Actinia</taxon>
    </lineage>
</organism>
<dbReference type="Proteomes" id="UP000515163">
    <property type="component" value="Unplaced"/>
</dbReference>
<dbReference type="GO" id="GO:0005525">
    <property type="term" value="F:GTP binding"/>
    <property type="evidence" value="ECO:0007669"/>
    <property type="project" value="InterPro"/>
</dbReference>